<comment type="caution">
    <text evidence="1">The sequence shown here is derived from an EMBL/GenBank/DDBJ whole genome shotgun (WGS) entry which is preliminary data.</text>
</comment>
<dbReference type="EMBL" id="CAJVQA010004459">
    <property type="protein sequence ID" value="CAG8599368.1"/>
    <property type="molecule type" value="Genomic_DNA"/>
</dbReference>
<reference evidence="1" key="1">
    <citation type="submission" date="2021-06" db="EMBL/GenBank/DDBJ databases">
        <authorList>
            <person name="Kallberg Y."/>
            <person name="Tangrot J."/>
            <person name="Rosling A."/>
        </authorList>
    </citation>
    <scope>NUCLEOTIDE SEQUENCE</scope>
    <source>
        <strain evidence="1">FL966</strain>
    </source>
</reference>
<dbReference type="Proteomes" id="UP000789759">
    <property type="component" value="Unassembled WGS sequence"/>
</dbReference>
<organism evidence="1 2">
    <name type="scientific">Cetraspora pellucida</name>
    <dbReference type="NCBI Taxonomy" id="1433469"/>
    <lineage>
        <taxon>Eukaryota</taxon>
        <taxon>Fungi</taxon>
        <taxon>Fungi incertae sedis</taxon>
        <taxon>Mucoromycota</taxon>
        <taxon>Glomeromycotina</taxon>
        <taxon>Glomeromycetes</taxon>
        <taxon>Diversisporales</taxon>
        <taxon>Gigasporaceae</taxon>
        <taxon>Cetraspora</taxon>
    </lineage>
</organism>
<protein>
    <submittedName>
        <fullName evidence="1">5911_t:CDS:1</fullName>
    </submittedName>
</protein>
<name>A0A9N9CDB2_9GLOM</name>
<sequence length="50" mass="5652">MPVLPDEIVNALPISKTTDQPTDNQIELNINTDKNNRLYNELLDITNADN</sequence>
<keyword evidence="2" id="KW-1185">Reference proteome</keyword>
<accession>A0A9N9CDB2</accession>
<proteinExistence type="predicted"/>
<dbReference type="AlphaFoldDB" id="A0A9N9CDB2"/>
<evidence type="ECO:0000313" key="2">
    <source>
        <dbReference type="Proteomes" id="UP000789759"/>
    </source>
</evidence>
<gene>
    <name evidence="1" type="ORF">CPELLU_LOCUS6917</name>
</gene>
<evidence type="ECO:0000313" key="1">
    <source>
        <dbReference type="EMBL" id="CAG8599368.1"/>
    </source>
</evidence>